<evidence type="ECO:0000256" key="2">
    <source>
        <dbReference type="ARBA" id="ARBA00022692"/>
    </source>
</evidence>
<dbReference type="EMBL" id="CAJNOT010002876">
    <property type="protein sequence ID" value="CAF1349328.1"/>
    <property type="molecule type" value="Genomic_DNA"/>
</dbReference>
<dbReference type="InterPro" id="IPR013766">
    <property type="entry name" value="Thioredoxin_domain"/>
</dbReference>
<evidence type="ECO:0000256" key="5">
    <source>
        <dbReference type="ARBA" id="ARBA00045246"/>
    </source>
</evidence>
<accession>A0A815H501</accession>
<dbReference type="GO" id="GO:0005789">
    <property type="term" value="C:endoplasmic reticulum membrane"/>
    <property type="evidence" value="ECO:0007669"/>
    <property type="project" value="UniProtKB-SubCell"/>
</dbReference>
<dbReference type="Proteomes" id="UP000663864">
    <property type="component" value="Unassembled WGS sequence"/>
</dbReference>
<dbReference type="SUPFAM" id="SSF52833">
    <property type="entry name" value="Thioredoxin-like"/>
    <property type="match status" value="1"/>
</dbReference>
<keyword evidence="2 6" id="KW-0812">Transmembrane</keyword>
<evidence type="ECO:0000313" key="11">
    <source>
        <dbReference type="Proteomes" id="UP000663864"/>
    </source>
</evidence>
<keyword evidence="3 6" id="KW-1133">Transmembrane helix</keyword>
<comment type="subcellular location">
    <subcellularLocation>
        <location evidence="1">Endoplasmic reticulum membrane</location>
        <topology evidence="1">Single-pass membrane protein</topology>
    </subcellularLocation>
</comment>
<organism evidence="9 11">
    <name type="scientific">Rotaria sordida</name>
    <dbReference type="NCBI Taxonomy" id="392033"/>
    <lineage>
        <taxon>Eukaryota</taxon>
        <taxon>Metazoa</taxon>
        <taxon>Spiralia</taxon>
        <taxon>Gnathifera</taxon>
        <taxon>Rotifera</taxon>
        <taxon>Eurotatoria</taxon>
        <taxon>Bdelloidea</taxon>
        <taxon>Philodinida</taxon>
        <taxon>Philodinidae</taxon>
        <taxon>Rotaria</taxon>
    </lineage>
</organism>
<evidence type="ECO:0000313" key="10">
    <source>
        <dbReference type="EMBL" id="CAF3589224.1"/>
    </source>
</evidence>
<reference evidence="9" key="1">
    <citation type="submission" date="2021-02" db="EMBL/GenBank/DDBJ databases">
        <authorList>
            <person name="Nowell W R."/>
        </authorList>
    </citation>
    <scope>NUCLEOTIDE SEQUENCE</scope>
</reference>
<protein>
    <recommendedName>
        <fullName evidence="8">Thioredoxin domain-containing protein</fullName>
    </recommendedName>
</protein>
<dbReference type="PRINTS" id="PR00421">
    <property type="entry name" value="THIOREDOXIN"/>
</dbReference>
<evidence type="ECO:0000256" key="4">
    <source>
        <dbReference type="ARBA" id="ARBA00023136"/>
    </source>
</evidence>
<dbReference type="InterPro" id="IPR052250">
    <property type="entry name" value="PDI_TMX3"/>
</dbReference>
<dbReference type="Gene3D" id="3.40.30.10">
    <property type="entry name" value="Glutaredoxin"/>
    <property type="match status" value="1"/>
</dbReference>
<evidence type="ECO:0000256" key="7">
    <source>
        <dbReference type="SAM" id="SignalP"/>
    </source>
</evidence>
<feature type="chain" id="PRO_5035605411" description="Thioredoxin domain-containing protein" evidence="7">
    <location>
        <begin position="20"/>
        <end position="477"/>
    </location>
</feature>
<evidence type="ECO:0000256" key="6">
    <source>
        <dbReference type="SAM" id="Phobius"/>
    </source>
</evidence>
<name>A0A815H501_9BILA</name>
<gene>
    <name evidence="10" type="ORF">JBS370_LOCUS3206</name>
    <name evidence="9" type="ORF">ZHD862_LOCUS30474</name>
</gene>
<dbReference type="Proteomes" id="UP000663836">
    <property type="component" value="Unassembled WGS sequence"/>
</dbReference>
<keyword evidence="4 6" id="KW-0472">Membrane</keyword>
<dbReference type="InterPro" id="IPR036249">
    <property type="entry name" value="Thioredoxin-like_sf"/>
</dbReference>
<dbReference type="EMBL" id="CAJOBD010000135">
    <property type="protein sequence ID" value="CAF3589224.1"/>
    <property type="molecule type" value="Genomic_DNA"/>
</dbReference>
<dbReference type="PROSITE" id="PS00194">
    <property type="entry name" value="THIOREDOXIN_1"/>
    <property type="match status" value="1"/>
</dbReference>
<evidence type="ECO:0000256" key="1">
    <source>
        <dbReference type="ARBA" id="ARBA00004389"/>
    </source>
</evidence>
<dbReference type="PANTHER" id="PTHR46426">
    <property type="entry name" value="PROTEIN DISULFIDE-ISOMERASE TMX3"/>
    <property type="match status" value="1"/>
</dbReference>
<comment type="function">
    <text evidence="5">Probable disulfide isomerase, which participates in the folding of proteins containing disulfide bonds. May act as a dithiol oxidase. Acts as a regulator of endoplasmic reticulum-mitochondria contact sites via its ability to regulate redox signals.</text>
</comment>
<feature type="transmembrane region" description="Helical" evidence="6">
    <location>
        <begin position="401"/>
        <end position="424"/>
    </location>
</feature>
<evidence type="ECO:0000313" key="9">
    <source>
        <dbReference type="EMBL" id="CAF1349328.1"/>
    </source>
</evidence>
<sequence length="477" mass="56073">MFFICYAILILQYIIGINSKWVIDADSSIIDEIQKNPSIGYLIKFHAPWCGHCRKFEPIYEEIAKEVNDLSTTVDELKNIRIVRLDATVYPDVANHYDIRGYPTVKFIRGSQIISYENERSKLTVLNFLKRVNGPSLKWISSIDKFNEIRNEHDVFFLLVTTTTTTTTTTEDDQLIKEYNDTINRYISQAYFYATNTSIIQETYFSKYNFDDQSQIFAIKKDEFYLYQRDDYNNSLEEFIIKEKVSTFPQVAAGNIYDLILTKKIIVIYGFNEQLEVTNQNERRNELKSQIHSYVIKHTSTLHHTFQFAWSNDLDLLNNIAVWTLKEPLLFLYDSIHRKYGIYPLSHIINRNIEIEPILNYVISNHSQIIREAGNTWTKQLFRPFWEIYRTIVAMFIEAPFITMLVIGLPASALSMVCYCLCCLPNETMINDTEFSYEMRKDDENIEQNEEDDTHDISTLPIIPNDKQKTIIEKKED</sequence>
<dbReference type="Pfam" id="PF00085">
    <property type="entry name" value="Thioredoxin"/>
    <property type="match status" value="1"/>
</dbReference>
<dbReference type="PROSITE" id="PS51352">
    <property type="entry name" value="THIOREDOXIN_2"/>
    <property type="match status" value="1"/>
</dbReference>
<feature type="domain" description="Thioredoxin" evidence="8">
    <location>
        <begin position="8"/>
        <end position="134"/>
    </location>
</feature>
<dbReference type="AlphaFoldDB" id="A0A815H501"/>
<feature type="signal peptide" evidence="7">
    <location>
        <begin position="1"/>
        <end position="19"/>
    </location>
</feature>
<comment type="caution">
    <text evidence="9">The sequence shown here is derived from an EMBL/GenBank/DDBJ whole genome shotgun (WGS) entry which is preliminary data.</text>
</comment>
<evidence type="ECO:0000259" key="8">
    <source>
        <dbReference type="PROSITE" id="PS51352"/>
    </source>
</evidence>
<keyword evidence="7" id="KW-0732">Signal</keyword>
<proteinExistence type="predicted"/>
<dbReference type="InterPro" id="IPR017937">
    <property type="entry name" value="Thioredoxin_CS"/>
</dbReference>
<evidence type="ECO:0000256" key="3">
    <source>
        <dbReference type="ARBA" id="ARBA00022989"/>
    </source>
</evidence>
<dbReference type="PANTHER" id="PTHR46426:SF1">
    <property type="entry name" value="PROTEIN DISULFIDE-ISOMERASE TMX3"/>
    <property type="match status" value="1"/>
</dbReference>